<evidence type="ECO:0000256" key="5">
    <source>
        <dbReference type="ARBA" id="ARBA00022806"/>
    </source>
</evidence>
<protein>
    <submittedName>
        <fullName evidence="9">Uncharacterized protein</fullName>
    </submittedName>
</protein>
<dbReference type="GO" id="GO:0003677">
    <property type="term" value="F:DNA binding"/>
    <property type="evidence" value="ECO:0007669"/>
    <property type="project" value="UniProtKB-KW"/>
</dbReference>
<keyword evidence="8" id="KW-0234">DNA repair</keyword>
<dbReference type="SUPFAM" id="SSF143517">
    <property type="entry name" value="TRCF domain-like"/>
    <property type="match status" value="1"/>
</dbReference>
<evidence type="ECO:0000256" key="8">
    <source>
        <dbReference type="ARBA" id="ARBA00023204"/>
    </source>
</evidence>
<dbReference type="GO" id="GO:0016787">
    <property type="term" value="F:hydrolase activity"/>
    <property type="evidence" value="ECO:0007669"/>
    <property type="project" value="UniProtKB-KW"/>
</dbReference>
<dbReference type="Gene3D" id="3.30.2060.10">
    <property type="entry name" value="Penicillin-binding protein 1b domain"/>
    <property type="match status" value="1"/>
</dbReference>
<dbReference type="InterPro" id="IPR041471">
    <property type="entry name" value="UvrB_inter"/>
</dbReference>
<accession>A0A7R8WTS3</accession>
<keyword evidence="7" id="KW-0238">DNA-binding</keyword>
<dbReference type="AlphaFoldDB" id="A0A7R8WTS3"/>
<dbReference type="InterPro" id="IPR001650">
    <property type="entry name" value="Helicase_C-like"/>
</dbReference>
<evidence type="ECO:0000256" key="1">
    <source>
        <dbReference type="ARBA" id="ARBA00022490"/>
    </source>
</evidence>
<reference evidence="9" key="1">
    <citation type="submission" date="2020-11" db="EMBL/GenBank/DDBJ databases">
        <authorList>
            <person name="Tran Van P."/>
        </authorList>
    </citation>
    <scope>NUCLEOTIDE SEQUENCE</scope>
</reference>
<dbReference type="InterPro" id="IPR047112">
    <property type="entry name" value="RecG/Mfd"/>
</dbReference>
<dbReference type="PANTHER" id="PTHR47964">
    <property type="entry name" value="ATP-DEPENDENT DNA HELICASE HOMOLOG RECG, CHLOROPLASTIC"/>
    <property type="match status" value="1"/>
</dbReference>
<dbReference type="Gene3D" id="3.40.50.300">
    <property type="entry name" value="P-loop containing nucleotide triphosphate hydrolases"/>
    <property type="match status" value="2"/>
</dbReference>
<name>A0A7R8WTS3_9CRUS</name>
<evidence type="ECO:0000256" key="7">
    <source>
        <dbReference type="ARBA" id="ARBA00023125"/>
    </source>
</evidence>
<sequence length="780" mass="90498">MEKVLDPQYLQDQRIDITKGESVDVDLIMELLTEYRFVRTDFVYEPGQFSVRGGIIDVFSFGNEWPYRVELFDDEVESIRLFDPTSQLSLKNVERVAIIPNINDKDNKNAPRISLFRVVPEHSIIWIHDTQSLLERLGNCLDEIDRLIKEPLVDSEELAQLLREDAFVRPDEVVAELERHHTIFLKKPIFSIDFDLEYQAKIRPQPHFNKNFTLLIENLQENTESGIENYIFTDNARQIERFYSIFEDMEADVQFHPINKDIHEGFIDDDLHIACYTDHQIFERFHRYNLHKGFTKDKAINLRMLRELRPGDFVTHIDHGIGKYSGLEKININGKEQEVVRLIYLNNDLLYVGINSLHKISKYVGKDGTAPRLSKIGGETWKKLKNKTKKQVKDIAKELIKLYAKREIDILIGTHAILNKKINFKDLGLLVIDEEQKFGVAAKEKLRNMKVNVDTLTLTATPIPRTLQFSLMAARDLSLLRTAPPNRQAIHTERRVFNDELIKESIYYEYTRGGQVFFVHNRVKTLPDIAALVKRLCPDLDIAMAHGQMDPEKLESTLIEFIDGQHDVLVCTNIIETGLDIPNANTIIINNAHHFGMSDLHQLRGRVGRSNKKAYCYLFAPPISTLTPEARKRLRTLEEFSDLGSGFHIAMKDLDIRGAGNLLGAEQSGFIADIGYETYQKILEEAVHELKESEFKDLFKNELEKTKSFVINVEIEADTEMLIPDNYINNIQERLNVYTDMDKMDREEDLLQYKEKLRDRFGPIPEEVDELIEGLRLRWI</sequence>
<dbReference type="InterPro" id="IPR036101">
    <property type="entry name" value="CarD-like/TRCF_RID_sf"/>
</dbReference>
<evidence type="ECO:0000256" key="3">
    <source>
        <dbReference type="ARBA" id="ARBA00022763"/>
    </source>
</evidence>
<gene>
    <name evidence="9" type="ORF">CTOB1V02_LOCUS12936</name>
</gene>
<dbReference type="PROSITE" id="PS51194">
    <property type="entry name" value="HELICASE_CTER"/>
    <property type="match status" value="1"/>
</dbReference>
<dbReference type="Pfam" id="PF02559">
    <property type="entry name" value="CarD_TRCF_RID"/>
    <property type="match status" value="1"/>
</dbReference>
<dbReference type="Pfam" id="PF00271">
    <property type="entry name" value="Helicase_C"/>
    <property type="match status" value="1"/>
</dbReference>
<dbReference type="SMART" id="SM00490">
    <property type="entry name" value="HELICc"/>
    <property type="match status" value="1"/>
</dbReference>
<keyword evidence="3" id="KW-0227">DNA damage</keyword>
<dbReference type="PANTHER" id="PTHR47964:SF1">
    <property type="entry name" value="ATP-DEPENDENT DNA HELICASE HOMOLOG RECG, CHLOROPLASTIC"/>
    <property type="match status" value="1"/>
</dbReference>
<evidence type="ECO:0000256" key="4">
    <source>
        <dbReference type="ARBA" id="ARBA00022801"/>
    </source>
</evidence>
<proteinExistence type="predicted"/>
<dbReference type="GO" id="GO:0005524">
    <property type="term" value="F:ATP binding"/>
    <property type="evidence" value="ECO:0007669"/>
    <property type="project" value="UniProtKB-KW"/>
</dbReference>
<organism evidence="9">
    <name type="scientific">Cyprideis torosa</name>
    <dbReference type="NCBI Taxonomy" id="163714"/>
    <lineage>
        <taxon>Eukaryota</taxon>
        <taxon>Metazoa</taxon>
        <taxon>Ecdysozoa</taxon>
        <taxon>Arthropoda</taxon>
        <taxon>Crustacea</taxon>
        <taxon>Oligostraca</taxon>
        <taxon>Ostracoda</taxon>
        <taxon>Podocopa</taxon>
        <taxon>Podocopida</taxon>
        <taxon>Cytherocopina</taxon>
        <taxon>Cytheroidea</taxon>
        <taxon>Cytherideidae</taxon>
        <taxon>Cyprideis</taxon>
    </lineage>
</organism>
<dbReference type="GO" id="GO:0003678">
    <property type="term" value="F:DNA helicase activity"/>
    <property type="evidence" value="ECO:0007669"/>
    <property type="project" value="TreeGrafter"/>
</dbReference>
<dbReference type="Pfam" id="PF03461">
    <property type="entry name" value="TRCF"/>
    <property type="match status" value="1"/>
</dbReference>
<dbReference type="Pfam" id="PF17757">
    <property type="entry name" value="UvrB_inter"/>
    <property type="match status" value="1"/>
</dbReference>
<dbReference type="InterPro" id="IPR037235">
    <property type="entry name" value="TRCF-like_C_D7"/>
</dbReference>
<keyword evidence="2" id="KW-0547">Nucleotide-binding</keyword>
<dbReference type="OrthoDB" id="5567at2759"/>
<dbReference type="Gene3D" id="3.90.1150.50">
    <property type="entry name" value="Transcription-repair-coupling factor, D7 domain"/>
    <property type="match status" value="1"/>
</dbReference>
<dbReference type="GO" id="GO:0006281">
    <property type="term" value="P:DNA repair"/>
    <property type="evidence" value="ECO:0007669"/>
    <property type="project" value="UniProtKB-KW"/>
</dbReference>
<keyword evidence="5" id="KW-0347">Helicase</keyword>
<dbReference type="SMART" id="SM01058">
    <property type="entry name" value="CarD_TRCF"/>
    <property type="match status" value="1"/>
</dbReference>
<dbReference type="SUPFAM" id="SSF141259">
    <property type="entry name" value="CarD-like"/>
    <property type="match status" value="1"/>
</dbReference>
<keyword evidence="1" id="KW-0963">Cytoplasm</keyword>
<dbReference type="PROSITE" id="PS51192">
    <property type="entry name" value="HELICASE_ATP_BIND_1"/>
    <property type="match status" value="1"/>
</dbReference>
<dbReference type="InterPro" id="IPR011545">
    <property type="entry name" value="DEAD/DEAH_box_helicase_dom"/>
</dbReference>
<evidence type="ECO:0000313" key="9">
    <source>
        <dbReference type="EMBL" id="CAD7235120.1"/>
    </source>
</evidence>
<feature type="non-terminal residue" evidence="9">
    <location>
        <position position="780"/>
    </location>
</feature>
<dbReference type="InterPro" id="IPR014001">
    <property type="entry name" value="Helicase_ATP-bd"/>
</dbReference>
<dbReference type="InterPro" id="IPR027417">
    <property type="entry name" value="P-loop_NTPase"/>
</dbReference>
<dbReference type="EMBL" id="OB671284">
    <property type="protein sequence ID" value="CAD7235120.1"/>
    <property type="molecule type" value="Genomic_DNA"/>
</dbReference>
<dbReference type="InterPro" id="IPR005118">
    <property type="entry name" value="TRCF_C"/>
</dbReference>
<keyword evidence="4" id="KW-0378">Hydrolase</keyword>
<dbReference type="SMART" id="SM00982">
    <property type="entry name" value="TRCF"/>
    <property type="match status" value="1"/>
</dbReference>
<dbReference type="Gene3D" id="2.40.10.170">
    <property type="match status" value="1"/>
</dbReference>
<dbReference type="SUPFAM" id="SSF52540">
    <property type="entry name" value="P-loop containing nucleoside triphosphate hydrolases"/>
    <property type="match status" value="3"/>
</dbReference>
<evidence type="ECO:0000256" key="6">
    <source>
        <dbReference type="ARBA" id="ARBA00022840"/>
    </source>
</evidence>
<keyword evidence="6" id="KW-0067">ATP-binding</keyword>
<evidence type="ECO:0000256" key="2">
    <source>
        <dbReference type="ARBA" id="ARBA00022741"/>
    </source>
</evidence>
<dbReference type="InterPro" id="IPR003711">
    <property type="entry name" value="CarD-like/TRCF_RID"/>
</dbReference>
<dbReference type="Pfam" id="PF00270">
    <property type="entry name" value="DEAD"/>
    <property type="match status" value="1"/>
</dbReference>